<comment type="similarity">
    <text evidence="6">Belongs to the ABC-4 integral membrane protein family.</text>
</comment>
<gene>
    <name evidence="10" type="ORF">SAMN02745166_02143</name>
</gene>
<dbReference type="InterPro" id="IPR050250">
    <property type="entry name" value="Macrolide_Exporter_MacB"/>
</dbReference>
<dbReference type="GO" id="GO:0005886">
    <property type="term" value="C:plasma membrane"/>
    <property type="evidence" value="ECO:0007669"/>
    <property type="project" value="UniProtKB-SubCell"/>
</dbReference>
<evidence type="ECO:0000259" key="9">
    <source>
        <dbReference type="Pfam" id="PF12704"/>
    </source>
</evidence>
<organism evidence="10 11">
    <name type="scientific">Prosthecobacter debontii</name>
    <dbReference type="NCBI Taxonomy" id="48467"/>
    <lineage>
        <taxon>Bacteria</taxon>
        <taxon>Pseudomonadati</taxon>
        <taxon>Verrucomicrobiota</taxon>
        <taxon>Verrucomicrobiia</taxon>
        <taxon>Verrucomicrobiales</taxon>
        <taxon>Verrucomicrobiaceae</taxon>
        <taxon>Prosthecobacter</taxon>
    </lineage>
</organism>
<dbReference type="PANTHER" id="PTHR30572:SF4">
    <property type="entry name" value="ABC TRANSPORTER PERMEASE YTRF"/>
    <property type="match status" value="1"/>
</dbReference>
<keyword evidence="3 7" id="KW-0812">Transmembrane</keyword>
<feature type="transmembrane region" description="Helical" evidence="7">
    <location>
        <begin position="314"/>
        <end position="342"/>
    </location>
</feature>
<accession>A0A1T4XXS2</accession>
<dbReference type="OrthoDB" id="9770099at2"/>
<evidence type="ECO:0000256" key="3">
    <source>
        <dbReference type="ARBA" id="ARBA00022692"/>
    </source>
</evidence>
<dbReference type="Pfam" id="PF12704">
    <property type="entry name" value="MacB_PCD"/>
    <property type="match status" value="1"/>
</dbReference>
<feature type="transmembrane region" description="Helical" evidence="7">
    <location>
        <begin position="37"/>
        <end position="58"/>
    </location>
</feature>
<evidence type="ECO:0000256" key="2">
    <source>
        <dbReference type="ARBA" id="ARBA00022475"/>
    </source>
</evidence>
<comment type="subcellular location">
    <subcellularLocation>
        <location evidence="1">Cell membrane</location>
        <topology evidence="1">Multi-pass membrane protein</topology>
    </subcellularLocation>
</comment>
<dbReference type="STRING" id="48467.SAMN02745166_02143"/>
<evidence type="ECO:0000256" key="5">
    <source>
        <dbReference type="ARBA" id="ARBA00023136"/>
    </source>
</evidence>
<name>A0A1T4XXS2_9BACT</name>
<dbReference type="GO" id="GO:0022857">
    <property type="term" value="F:transmembrane transporter activity"/>
    <property type="evidence" value="ECO:0007669"/>
    <property type="project" value="TreeGrafter"/>
</dbReference>
<dbReference type="InterPro" id="IPR003838">
    <property type="entry name" value="ABC3_permease_C"/>
</dbReference>
<keyword evidence="4 7" id="KW-1133">Transmembrane helix</keyword>
<dbReference type="PANTHER" id="PTHR30572">
    <property type="entry name" value="MEMBRANE COMPONENT OF TRANSPORTER-RELATED"/>
    <property type="match status" value="1"/>
</dbReference>
<evidence type="ECO:0000259" key="8">
    <source>
        <dbReference type="Pfam" id="PF02687"/>
    </source>
</evidence>
<dbReference type="RefSeq" id="WP_078813357.1">
    <property type="nucleotide sequence ID" value="NZ_FUYE01000006.1"/>
</dbReference>
<evidence type="ECO:0000256" key="7">
    <source>
        <dbReference type="SAM" id="Phobius"/>
    </source>
</evidence>
<evidence type="ECO:0000313" key="11">
    <source>
        <dbReference type="Proteomes" id="UP000190774"/>
    </source>
</evidence>
<dbReference type="InterPro" id="IPR025857">
    <property type="entry name" value="MacB_PCD"/>
</dbReference>
<feature type="transmembrane region" description="Helical" evidence="7">
    <location>
        <begin position="404"/>
        <end position="424"/>
    </location>
</feature>
<keyword evidence="5 7" id="KW-0472">Membrane</keyword>
<protein>
    <submittedName>
        <fullName evidence="10">Putative ABC transport system permease protein</fullName>
    </submittedName>
</protein>
<reference evidence="11" key="1">
    <citation type="submission" date="2017-02" db="EMBL/GenBank/DDBJ databases">
        <authorList>
            <person name="Varghese N."/>
            <person name="Submissions S."/>
        </authorList>
    </citation>
    <scope>NUCLEOTIDE SEQUENCE [LARGE SCALE GENOMIC DNA]</scope>
    <source>
        <strain evidence="11">ATCC 700200</strain>
    </source>
</reference>
<feature type="domain" description="ABC3 transporter permease C-terminal" evidence="8">
    <location>
        <begin position="321"/>
        <end position="434"/>
    </location>
</feature>
<keyword evidence="11" id="KW-1185">Reference proteome</keyword>
<evidence type="ECO:0000256" key="6">
    <source>
        <dbReference type="ARBA" id="ARBA00038076"/>
    </source>
</evidence>
<sequence length="441" mass="48220">MSLLARHPILRLVASPQHLWRTVSLGMKSIWLNKLRSFLTALGVIFGVASVVAMLAIGEGASHEAQEQIRRLGSQNIILESVKPPDGQGSSAEARSMVLEYGLTTRDMQQIRQTVPGVSVVVPSRILSENIWNLDRSVDGQIMGVLPVYPEMRNRKVLQGRFFTDLELAEKLPVCVLNQTAAAKLFPLSTPTGKSVRVKGYYYKILGIMEDEGQRVGGEGGSSSTSNVGSAQILIPFSTLMDQYGETFFRMRSGGFEAEKVEFHEAIVRVDDVAQVESRANAIRHLLAKNHKKEDWRIIVPVELLRQAERTKQIFSIVLGSIAAISLLVGGIGIMNIMLASVTERTREIGIRRAMGARQADIVVQFLIETVLLSGAGGVLGVIMGISIPVAVEHFAGVTTVVKVWSPALAFLISVFTGIAFGIYPARRAARMNPVEALRHE</sequence>
<dbReference type="EMBL" id="FUYE01000006">
    <property type="protein sequence ID" value="SKA94346.1"/>
    <property type="molecule type" value="Genomic_DNA"/>
</dbReference>
<keyword evidence="2" id="KW-1003">Cell membrane</keyword>
<dbReference type="AlphaFoldDB" id="A0A1T4XXS2"/>
<evidence type="ECO:0000256" key="1">
    <source>
        <dbReference type="ARBA" id="ARBA00004651"/>
    </source>
</evidence>
<feature type="transmembrane region" description="Helical" evidence="7">
    <location>
        <begin position="363"/>
        <end position="392"/>
    </location>
</feature>
<proteinExistence type="inferred from homology"/>
<dbReference type="Pfam" id="PF02687">
    <property type="entry name" value="FtsX"/>
    <property type="match status" value="1"/>
</dbReference>
<dbReference type="Proteomes" id="UP000190774">
    <property type="component" value="Unassembled WGS sequence"/>
</dbReference>
<evidence type="ECO:0000256" key="4">
    <source>
        <dbReference type="ARBA" id="ARBA00022989"/>
    </source>
</evidence>
<feature type="domain" description="MacB-like periplasmic core" evidence="9">
    <location>
        <begin position="37"/>
        <end position="285"/>
    </location>
</feature>
<evidence type="ECO:0000313" key="10">
    <source>
        <dbReference type="EMBL" id="SKA94346.1"/>
    </source>
</evidence>